<evidence type="ECO:0000256" key="5">
    <source>
        <dbReference type="PROSITE-ProRule" id="PRU10141"/>
    </source>
</evidence>
<dbReference type="Gene3D" id="1.10.510.10">
    <property type="entry name" value="Transferase(Phosphotransferase) domain 1"/>
    <property type="match status" value="1"/>
</dbReference>
<dbReference type="PANTHER" id="PTHR24346">
    <property type="entry name" value="MAP/MICROTUBULE AFFINITY-REGULATING KINASE"/>
    <property type="match status" value="1"/>
</dbReference>
<dbReference type="PROSITE" id="PS00108">
    <property type="entry name" value="PROTEIN_KINASE_ST"/>
    <property type="match status" value="1"/>
</dbReference>
<dbReference type="Proteomes" id="UP000239899">
    <property type="component" value="Unassembled WGS sequence"/>
</dbReference>
<dbReference type="PANTHER" id="PTHR24346:SF92">
    <property type="entry name" value="SNF1-RELATED PROTEIN KINASE 2.6"/>
    <property type="match status" value="1"/>
</dbReference>
<sequence>MAQDGADFGLQYERVRELGSGAFGTAQLMRDRGTGELVAVKYIPLRYVDHRTERELLNHRKLSVGGHPNVVQFKKAFVTSTHLAIAMEYASGGDLFTYAIEARGRLDEDTARFYFQQLIGGLAYCHSRVVSHRDIKLENTLLEDRSARPAAKICDFGYSKDGILNSTPDTVCGTSAYMAPEVLAGGEYNGRPVDVWACGVALFVMLVGDLPFVDPANRNSNQRMIARINAVQYHFPRGLQLSEGCVNLIRRIFVFDPQERISLQAVQQDPWFLTNLLPGFFQNGGMPGQLGQPAQSEEELVAVVLLAQQAYQAQLAQLAQLNGDLMMDDHLLDDGADLEFVVE</sequence>
<keyword evidence="4 5" id="KW-0067">ATP-binding</keyword>
<accession>A0A2P6TWN2</accession>
<dbReference type="InterPro" id="IPR008271">
    <property type="entry name" value="Ser/Thr_kinase_AS"/>
</dbReference>
<name>A0A2P6TWN2_CHLSO</name>
<protein>
    <submittedName>
        <fullName evidence="8">Sucrose nonfermenting 1(SNF1)-related kinase</fullName>
    </submittedName>
</protein>
<keyword evidence="6" id="KW-0723">Serine/threonine-protein kinase</keyword>
<dbReference type="GO" id="GO:0004674">
    <property type="term" value="F:protein serine/threonine kinase activity"/>
    <property type="evidence" value="ECO:0007669"/>
    <property type="project" value="UniProtKB-KW"/>
</dbReference>
<dbReference type="SMART" id="SM00220">
    <property type="entry name" value="S_TKc"/>
    <property type="match status" value="1"/>
</dbReference>
<feature type="domain" description="Protein kinase" evidence="7">
    <location>
        <begin position="12"/>
        <end position="272"/>
    </location>
</feature>
<evidence type="ECO:0000256" key="4">
    <source>
        <dbReference type="ARBA" id="ARBA00022840"/>
    </source>
</evidence>
<dbReference type="STRING" id="3076.A0A2P6TWN2"/>
<reference evidence="8 9" key="1">
    <citation type="journal article" date="2018" name="Plant J.">
        <title>Genome sequences of Chlorella sorokiniana UTEX 1602 and Micractinium conductrix SAG 241.80: implications to maltose excretion by a green alga.</title>
        <authorList>
            <person name="Arriola M.B."/>
            <person name="Velmurugan N."/>
            <person name="Zhang Y."/>
            <person name="Plunkett M.H."/>
            <person name="Hondzo H."/>
            <person name="Barney B.M."/>
        </authorList>
    </citation>
    <scope>NUCLEOTIDE SEQUENCE [LARGE SCALE GENOMIC DNA]</scope>
    <source>
        <strain evidence="9">UTEX 1602</strain>
    </source>
</reference>
<dbReference type="EMBL" id="LHPG02000005">
    <property type="protein sequence ID" value="PRW58457.1"/>
    <property type="molecule type" value="Genomic_DNA"/>
</dbReference>
<dbReference type="InterPro" id="IPR011009">
    <property type="entry name" value="Kinase-like_dom_sf"/>
</dbReference>
<proteinExistence type="inferred from homology"/>
<dbReference type="GO" id="GO:0035556">
    <property type="term" value="P:intracellular signal transduction"/>
    <property type="evidence" value="ECO:0007669"/>
    <property type="project" value="TreeGrafter"/>
</dbReference>
<feature type="binding site" evidence="5">
    <location>
        <position position="41"/>
    </location>
    <ligand>
        <name>ATP</name>
        <dbReference type="ChEBI" id="CHEBI:30616"/>
    </ligand>
</feature>
<evidence type="ECO:0000313" key="8">
    <source>
        <dbReference type="EMBL" id="PRW58457.1"/>
    </source>
</evidence>
<organism evidence="8 9">
    <name type="scientific">Chlorella sorokiniana</name>
    <name type="common">Freshwater green alga</name>
    <dbReference type="NCBI Taxonomy" id="3076"/>
    <lineage>
        <taxon>Eukaryota</taxon>
        <taxon>Viridiplantae</taxon>
        <taxon>Chlorophyta</taxon>
        <taxon>core chlorophytes</taxon>
        <taxon>Trebouxiophyceae</taxon>
        <taxon>Chlorellales</taxon>
        <taxon>Chlorellaceae</taxon>
        <taxon>Chlorella clade</taxon>
        <taxon>Chlorella</taxon>
    </lineage>
</organism>
<gene>
    <name evidence="8" type="ORF">C2E21_3055</name>
</gene>
<dbReference type="OrthoDB" id="1164306at2759"/>
<evidence type="ECO:0000256" key="6">
    <source>
        <dbReference type="RuleBase" id="RU000304"/>
    </source>
</evidence>
<dbReference type="SUPFAM" id="SSF56112">
    <property type="entry name" value="Protein kinase-like (PK-like)"/>
    <property type="match status" value="1"/>
</dbReference>
<keyword evidence="3 8" id="KW-0418">Kinase</keyword>
<keyword evidence="2 5" id="KW-0547">Nucleotide-binding</keyword>
<keyword evidence="9" id="KW-1185">Reference proteome</keyword>
<dbReference type="Pfam" id="PF00069">
    <property type="entry name" value="Pkinase"/>
    <property type="match status" value="1"/>
</dbReference>
<comment type="similarity">
    <text evidence="6">Belongs to the protein kinase superfamily.</text>
</comment>
<dbReference type="InterPro" id="IPR000719">
    <property type="entry name" value="Prot_kinase_dom"/>
</dbReference>
<evidence type="ECO:0000256" key="2">
    <source>
        <dbReference type="ARBA" id="ARBA00022741"/>
    </source>
</evidence>
<evidence type="ECO:0000256" key="3">
    <source>
        <dbReference type="ARBA" id="ARBA00022777"/>
    </source>
</evidence>
<dbReference type="PROSITE" id="PS50011">
    <property type="entry name" value="PROTEIN_KINASE_DOM"/>
    <property type="match status" value="1"/>
</dbReference>
<dbReference type="FunFam" id="1.10.510.10:FF:000571">
    <property type="entry name" value="Maternal embryonic leucine zipper kinase"/>
    <property type="match status" value="1"/>
</dbReference>
<evidence type="ECO:0000259" key="7">
    <source>
        <dbReference type="PROSITE" id="PS50011"/>
    </source>
</evidence>
<dbReference type="GO" id="GO:0005524">
    <property type="term" value="F:ATP binding"/>
    <property type="evidence" value="ECO:0007669"/>
    <property type="project" value="UniProtKB-UniRule"/>
</dbReference>
<dbReference type="PROSITE" id="PS00107">
    <property type="entry name" value="PROTEIN_KINASE_ATP"/>
    <property type="match status" value="1"/>
</dbReference>
<evidence type="ECO:0000256" key="1">
    <source>
        <dbReference type="ARBA" id="ARBA00022679"/>
    </source>
</evidence>
<dbReference type="GO" id="GO:0005737">
    <property type="term" value="C:cytoplasm"/>
    <property type="evidence" value="ECO:0007669"/>
    <property type="project" value="TreeGrafter"/>
</dbReference>
<evidence type="ECO:0000313" key="9">
    <source>
        <dbReference type="Proteomes" id="UP000239899"/>
    </source>
</evidence>
<comment type="caution">
    <text evidence="8">The sequence shown here is derived from an EMBL/GenBank/DDBJ whole genome shotgun (WGS) entry which is preliminary data.</text>
</comment>
<dbReference type="InterPro" id="IPR017441">
    <property type="entry name" value="Protein_kinase_ATP_BS"/>
</dbReference>
<dbReference type="AlphaFoldDB" id="A0A2P6TWN2"/>
<keyword evidence="1" id="KW-0808">Transferase</keyword>